<reference evidence="2 3" key="1">
    <citation type="submission" date="2018-10" db="EMBL/GenBank/DDBJ databases">
        <title>Genomic Encyclopedia of Archaeal and Bacterial Type Strains, Phase II (KMG-II): from individual species to whole genera.</title>
        <authorList>
            <person name="Goeker M."/>
        </authorList>
    </citation>
    <scope>NUCLEOTIDE SEQUENCE [LARGE SCALE GENOMIC DNA]</scope>
    <source>
        <strain evidence="2 3">DSM 14954</strain>
    </source>
</reference>
<dbReference type="RefSeq" id="WP_121247238.1">
    <property type="nucleotide sequence ID" value="NZ_RBIL01000001.1"/>
</dbReference>
<evidence type="ECO:0000256" key="1">
    <source>
        <dbReference type="SAM" id="MobiDB-lite"/>
    </source>
</evidence>
<feature type="region of interest" description="Disordered" evidence="1">
    <location>
        <begin position="1"/>
        <end position="20"/>
    </location>
</feature>
<protein>
    <submittedName>
        <fullName evidence="2">Uncharacterized protein</fullName>
    </submittedName>
</protein>
<gene>
    <name evidence="2" type="ORF">C8N24_0315</name>
</gene>
<comment type="caution">
    <text evidence="2">The sequence shown here is derived from an EMBL/GenBank/DDBJ whole genome shotgun (WGS) entry which is preliminary data.</text>
</comment>
<accession>A0A660L995</accession>
<organism evidence="2 3">
    <name type="scientific">Solirubrobacter pauli</name>
    <dbReference type="NCBI Taxonomy" id="166793"/>
    <lineage>
        <taxon>Bacteria</taxon>
        <taxon>Bacillati</taxon>
        <taxon>Actinomycetota</taxon>
        <taxon>Thermoleophilia</taxon>
        <taxon>Solirubrobacterales</taxon>
        <taxon>Solirubrobacteraceae</taxon>
        <taxon>Solirubrobacter</taxon>
    </lineage>
</organism>
<dbReference type="EMBL" id="RBIL01000001">
    <property type="protein sequence ID" value="RKQ90510.1"/>
    <property type="molecule type" value="Genomic_DNA"/>
</dbReference>
<evidence type="ECO:0000313" key="2">
    <source>
        <dbReference type="EMBL" id="RKQ90510.1"/>
    </source>
</evidence>
<name>A0A660L995_9ACTN</name>
<sequence>MPTTNTPTMRGRTPHPDAALHEDARGRLLDMRAYRFDDPNVGALETALFDRRMAFENFRHLWRLTPEQRVAAMWRGDLTLSECLAWSARFPDEVPLIGNELAYIAMNTLEFQGEDHD</sequence>
<proteinExistence type="predicted"/>
<keyword evidence="3" id="KW-1185">Reference proteome</keyword>
<dbReference type="Proteomes" id="UP000278962">
    <property type="component" value="Unassembled WGS sequence"/>
</dbReference>
<evidence type="ECO:0000313" key="3">
    <source>
        <dbReference type="Proteomes" id="UP000278962"/>
    </source>
</evidence>
<dbReference type="AlphaFoldDB" id="A0A660L995"/>